<accession>A0A0A9DYF4</accession>
<reference evidence="1" key="1">
    <citation type="submission" date="2014-09" db="EMBL/GenBank/DDBJ databases">
        <authorList>
            <person name="Magalhaes I.L.F."/>
            <person name="Oliveira U."/>
            <person name="Santos F.R."/>
            <person name="Vidigal T.H.D.A."/>
            <person name="Brescovit A.D."/>
            <person name="Santos A.J."/>
        </authorList>
    </citation>
    <scope>NUCLEOTIDE SEQUENCE</scope>
    <source>
        <tissue evidence="1">Shoot tissue taken approximately 20 cm above the soil surface</tissue>
    </source>
</reference>
<dbReference type="AlphaFoldDB" id="A0A0A9DYF4"/>
<protein>
    <submittedName>
        <fullName evidence="1">Uncharacterized protein</fullName>
    </submittedName>
</protein>
<name>A0A0A9DYF4_ARUDO</name>
<dbReference type="EMBL" id="GBRH01206157">
    <property type="protein sequence ID" value="JAD91738.1"/>
    <property type="molecule type" value="Transcribed_RNA"/>
</dbReference>
<proteinExistence type="predicted"/>
<organism evidence="1">
    <name type="scientific">Arundo donax</name>
    <name type="common">Giant reed</name>
    <name type="synonym">Donax arundinaceus</name>
    <dbReference type="NCBI Taxonomy" id="35708"/>
    <lineage>
        <taxon>Eukaryota</taxon>
        <taxon>Viridiplantae</taxon>
        <taxon>Streptophyta</taxon>
        <taxon>Embryophyta</taxon>
        <taxon>Tracheophyta</taxon>
        <taxon>Spermatophyta</taxon>
        <taxon>Magnoliopsida</taxon>
        <taxon>Liliopsida</taxon>
        <taxon>Poales</taxon>
        <taxon>Poaceae</taxon>
        <taxon>PACMAD clade</taxon>
        <taxon>Arundinoideae</taxon>
        <taxon>Arundineae</taxon>
        <taxon>Arundo</taxon>
    </lineage>
</organism>
<reference evidence="1" key="2">
    <citation type="journal article" date="2015" name="Data Brief">
        <title>Shoot transcriptome of the giant reed, Arundo donax.</title>
        <authorList>
            <person name="Barrero R.A."/>
            <person name="Guerrero F.D."/>
            <person name="Moolhuijzen P."/>
            <person name="Goolsby J.A."/>
            <person name="Tidwell J."/>
            <person name="Bellgard S.E."/>
            <person name="Bellgard M.I."/>
        </authorList>
    </citation>
    <scope>NUCLEOTIDE SEQUENCE</scope>
    <source>
        <tissue evidence="1">Shoot tissue taken approximately 20 cm above the soil surface</tissue>
    </source>
</reference>
<sequence length="81" mass="9057">MSTNTTSIYNELLFVSGEKVLYIKESAQIIDRKSQIHSICCRETNSGSAKTAPIINMESQFHSICYREANSGNVIIPILTF</sequence>
<evidence type="ECO:0000313" key="1">
    <source>
        <dbReference type="EMBL" id="JAD91738.1"/>
    </source>
</evidence>